<gene>
    <name evidence="1" type="ORF">HMPREF9445_00552</name>
</gene>
<evidence type="ECO:0000313" key="1">
    <source>
        <dbReference type="EMBL" id="EGF54204.1"/>
    </source>
</evidence>
<dbReference type="RefSeq" id="WP_009120753.1">
    <property type="nucleotide sequence ID" value="NZ_FQWK01000006.1"/>
</dbReference>
<evidence type="ECO:0008006" key="3">
    <source>
        <dbReference type="Google" id="ProtNLM"/>
    </source>
</evidence>
<comment type="caution">
    <text evidence="1">The sequence shown here is derived from an EMBL/GenBank/DDBJ whole genome shotgun (WGS) entry which is preliminary data.</text>
</comment>
<accession>A0ABP2KXF4</accession>
<sequence>MTEMNKPLGALTVQELLDILAPLISRQQSTQPVSSEQTNDNKRYVYGLAGLAGLLGCSIVTANRIKKSGVINKAISQVGRKIIIDADLALELLNSSRKSNPRKH</sequence>
<reference evidence="1 2" key="1">
    <citation type="submission" date="2011-02" db="EMBL/GenBank/DDBJ databases">
        <authorList>
            <person name="Weinstock G."/>
            <person name="Sodergren E."/>
            <person name="Clifton S."/>
            <person name="Fulton L."/>
            <person name="Fulton B."/>
            <person name="Courtney L."/>
            <person name="Fronick C."/>
            <person name="Harrison M."/>
            <person name="Strong C."/>
            <person name="Farmer C."/>
            <person name="Delahaunty K."/>
            <person name="Markovic C."/>
            <person name="Hall O."/>
            <person name="Minx P."/>
            <person name="Tomlinson C."/>
            <person name="Mitreva M."/>
            <person name="Hou S."/>
            <person name="Chen J."/>
            <person name="Wollam A."/>
            <person name="Pepin K.H."/>
            <person name="Johnson M."/>
            <person name="Bhonagiri V."/>
            <person name="Zhang X."/>
            <person name="Suruliraj S."/>
            <person name="Warren W."/>
            <person name="Chinwalla A."/>
            <person name="Mardis E.R."/>
            <person name="Wilson R.K."/>
        </authorList>
    </citation>
    <scope>NUCLEOTIDE SEQUENCE [LARGE SCALE GENOMIC DNA]</scope>
    <source>
        <strain evidence="1 2">YIT 12056</strain>
    </source>
</reference>
<protein>
    <recommendedName>
        <fullName evidence="3">DUF3853 family protein</fullName>
    </recommendedName>
</protein>
<dbReference type="EMBL" id="AFBM01000006">
    <property type="protein sequence ID" value="EGF54204.1"/>
    <property type="molecule type" value="Genomic_DNA"/>
</dbReference>
<dbReference type="Pfam" id="PF12964">
    <property type="entry name" value="DUF3853"/>
    <property type="match status" value="1"/>
</dbReference>
<dbReference type="Proteomes" id="UP000010321">
    <property type="component" value="Unassembled WGS sequence"/>
</dbReference>
<dbReference type="InterPro" id="IPR024363">
    <property type="entry name" value="DUF3853"/>
</dbReference>
<proteinExistence type="predicted"/>
<evidence type="ECO:0000313" key="2">
    <source>
        <dbReference type="Proteomes" id="UP000010321"/>
    </source>
</evidence>
<keyword evidence="2" id="KW-1185">Reference proteome</keyword>
<organism evidence="1 2">
    <name type="scientific">Bacteroides clarus YIT 12056</name>
    <dbReference type="NCBI Taxonomy" id="762984"/>
    <lineage>
        <taxon>Bacteria</taxon>
        <taxon>Pseudomonadati</taxon>
        <taxon>Bacteroidota</taxon>
        <taxon>Bacteroidia</taxon>
        <taxon>Bacteroidales</taxon>
        <taxon>Bacteroidaceae</taxon>
        <taxon>Bacteroides</taxon>
    </lineage>
</organism>
<name>A0ABP2KXF4_9BACE</name>